<dbReference type="RefSeq" id="WP_135530456.1">
    <property type="nucleotide sequence ID" value="NZ_SRKZ01000003.1"/>
</dbReference>
<dbReference type="OrthoDB" id="290051at2"/>
<proteinExistence type="predicted"/>
<evidence type="ECO:0000313" key="3">
    <source>
        <dbReference type="EMBL" id="TGD80301.1"/>
    </source>
</evidence>
<dbReference type="PANTHER" id="PTHR23028:SF53">
    <property type="entry name" value="ACYL_TRANSF_3 DOMAIN-CONTAINING PROTEIN"/>
    <property type="match status" value="1"/>
</dbReference>
<sequence length="370" mass="42221">MAILPKSIRYYEIDLMRFLAALSVVFYHFTYRGYQQGHFMPTSFPALAPVTKYGWLGVQLFFMISGYVVLMSAQGKTVKQFFLSRVTRLYPAYWVCCTLTFVFFRAFGPRPGQLGWSDALDVSLTKWLVNLTMLQEFVGAKLVDLSYWSLTIELTFYFLISLVVAYRLFNSLPALLLLWLGYVAITGPDPGDKAPFFTLFFPNHAPFFAAGMVFYLLQKKFFAAWQLYSLLALSFVLGIRSIRAETGIMQSIFKDTNFSPVVAAVAVVTFFVLFWLLIKGRLHLPFSWLSRLGAMTYPLYLLHSSIGWVVFQRLDGVVNKYVLLFGLIAVMMLMALGIHYMIERRFAKPLGEAVDGLLSRLSAHLPTRQV</sequence>
<feature type="transmembrane region" description="Helical" evidence="1">
    <location>
        <begin position="15"/>
        <end position="33"/>
    </location>
</feature>
<keyword evidence="3" id="KW-0808">Transferase</keyword>
<dbReference type="InterPro" id="IPR050879">
    <property type="entry name" value="Acyltransferase_3"/>
</dbReference>
<feature type="transmembrane region" description="Helical" evidence="1">
    <location>
        <begin position="289"/>
        <end position="311"/>
    </location>
</feature>
<dbReference type="InterPro" id="IPR002656">
    <property type="entry name" value="Acyl_transf_3_dom"/>
</dbReference>
<keyword evidence="4" id="KW-1185">Reference proteome</keyword>
<feature type="transmembrane region" description="Helical" evidence="1">
    <location>
        <begin position="258"/>
        <end position="277"/>
    </location>
</feature>
<feature type="transmembrane region" description="Helical" evidence="1">
    <location>
        <begin position="53"/>
        <end position="70"/>
    </location>
</feature>
<dbReference type="Pfam" id="PF01757">
    <property type="entry name" value="Acyl_transf_3"/>
    <property type="match status" value="1"/>
</dbReference>
<reference evidence="3 4" key="1">
    <citation type="submission" date="2019-04" db="EMBL/GenBank/DDBJ databases">
        <authorList>
            <person name="Feng G."/>
            <person name="Zhang J."/>
            <person name="Zhu H."/>
        </authorList>
    </citation>
    <scope>NUCLEOTIDE SEQUENCE [LARGE SCALE GENOMIC DNA]</scope>
    <source>
        <strain evidence="3 4">JCM 19491</strain>
    </source>
</reference>
<dbReference type="AlphaFoldDB" id="A0A4Z0ML65"/>
<organism evidence="3 4">
    <name type="scientific">Hymenobacter wooponensis</name>
    <dbReference type="NCBI Taxonomy" id="1525360"/>
    <lineage>
        <taxon>Bacteria</taxon>
        <taxon>Pseudomonadati</taxon>
        <taxon>Bacteroidota</taxon>
        <taxon>Cytophagia</taxon>
        <taxon>Cytophagales</taxon>
        <taxon>Hymenobacteraceae</taxon>
        <taxon>Hymenobacter</taxon>
    </lineage>
</organism>
<keyword evidence="1" id="KW-0812">Transmembrane</keyword>
<comment type="caution">
    <text evidence="3">The sequence shown here is derived from an EMBL/GenBank/DDBJ whole genome shotgun (WGS) entry which is preliminary data.</text>
</comment>
<feature type="transmembrane region" description="Helical" evidence="1">
    <location>
        <begin position="194"/>
        <end position="217"/>
    </location>
</feature>
<feature type="transmembrane region" description="Helical" evidence="1">
    <location>
        <begin position="90"/>
        <end position="107"/>
    </location>
</feature>
<feature type="transmembrane region" description="Helical" evidence="1">
    <location>
        <begin position="156"/>
        <end position="182"/>
    </location>
</feature>
<dbReference type="Proteomes" id="UP000298284">
    <property type="component" value="Unassembled WGS sequence"/>
</dbReference>
<gene>
    <name evidence="3" type="ORF">EU557_10680</name>
</gene>
<dbReference type="GO" id="GO:0016020">
    <property type="term" value="C:membrane"/>
    <property type="evidence" value="ECO:0007669"/>
    <property type="project" value="TreeGrafter"/>
</dbReference>
<keyword evidence="1" id="KW-1133">Transmembrane helix</keyword>
<keyword evidence="3" id="KW-0012">Acyltransferase</keyword>
<name>A0A4Z0ML65_9BACT</name>
<dbReference type="EMBL" id="SRKZ01000003">
    <property type="protein sequence ID" value="TGD80301.1"/>
    <property type="molecule type" value="Genomic_DNA"/>
</dbReference>
<evidence type="ECO:0000259" key="2">
    <source>
        <dbReference type="Pfam" id="PF01757"/>
    </source>
</evidence>
<accession>A0A4Z0ML65</accession>
<evidence type="ECO:0000256" key="1">
    <source>
        <dbReference type="SAM" id="Phobius"/>
    </source>
</evidence>
<keyword evidence="1" id="KW-0472">Membrane</keyword>
<feature type="domain" description="Acyltransferase 3" evidence="2">
    <location>
        <begin position="11"/>
        <end position="333"/>
    </location>
</feature>
<dbReference type="GO" id="GO:0016747">
    <property type="term" value="F:acyltransferase activity, transferring groups other than amino-acyl groups"/>
    <property type="evidence" value="ECO:0007669"/>
    <property type="project" value="InterPro"/>
</dbReference>
<dbReference type="GO" id="GO:0009103">
    <property type="term" value="P:lipopolysaccharide biosynthetic process"/>
    <property type="evidence" value="ECO:0007669"/>
    <property type="project" value="TreeGrafter"/>
</dbReference>
<feature type="transmembrane region" description="Helical" evidence="1">
    <location>
        <begin position="224"/>
        <end position="242"/>
    </location>
</feature>
<feature type="transmembrane region" description="Helical" evidence="1">
    <location>
        <begin position="323"/>
        <end position="342"/>
    </location>
</feature>
<dbReference type="PANTHER" id="PTHR23028">
    <property type="entry name" value="ACETYLTRANSFERASE"/>
    <property type="match status" value="1"/>
</dbReference>
<evidence type="ECO:0000313" key="4">
    <source>
        <dbReference type="Proteomes" id="UP000298284"/>
    </source>
</evidence>
<protein>
    <submittedName>
        <fullName evidence="3">Acyltransferase</fullName>
    </submittedName>
</protein>